<dbReference type="Gene3D" id="1.20.120.450">
    <property type="entry name" value="dinb family like domain"/>
    <property type="match status" value="1"/>
</dbReference>
<protein>
    <recommendedName>
        <fullName evidence="1">Mycothiol-dependent maleylpyruvate isomerase metal-binding domain-containing protein</fullName>
    </recommendedName>
</protein>
<evidence type="ECO:0000313" key="2">
    <source>
        <dbReference type="EMBL" id="OZM70976.1"/>
    </source>
</evidence>
<dbReference type="InterPro" id="IPR017517">
    <property type="entry name" value="Maleyloyr_isom"/>
</dbReference>
<reference evidence="2 3" key="1">
    <citation type="submission" date="2017-07" db="EMBL/GenBank/DDBJ databases">
        <title>Amycolatopsis antarcticus sp. nov., isolated from the surface of an Antarcticus brown macroalga.</title>
        <authorList>
            <person name="Wang J."/>
            <person name="Leiva S."/>
            <person name="Huang J."/>
            <person name="Huang Y."/>
        </authorList>
    </citation>
    <scope>NUCLEOTIDE SEQUENCE [LARGE SCALE GENOMIC DNA]</scope>
    <source>
        <strain evidence="2 3">AU-G6</strain>
    </source>
</reference>
<organism evidence="2 3">
    <name type="scientific">Amycolatopsis antarctica</name>
    <dbReference type="NCBI Taxonomy" id="1854586"/>
    <lineage>
        <taxon>Bacteria</taxon>
        <taxon>Bacillati</taxon>
        <taxon>Actinomycetota</taxon>
        <taxon>Actinomycetes</taxon>
        <taxon>Pseudonocardiales</taxon>
        <taxon>Pseudonocardiaceae</taxon>
        <taxon>Amycolatopsis</taxon>
    </lineage>
</organism>
<evidence type="ECO:0000259" key="1">
    <source>
        <dbReference type="Pfam" id="PF11716"/>
    </source>
</evidence>
<dbReference type="AlphaFoldDB" id="A0A263D0A8"/>
<dbReference type="InterPro" id="IPR034660">
    <property type="entry name" value="DinB/YfiT-like"/>
</dbReference>
<evidence type="ECO:0000313" key="3">
    <source>
        <dbReference type="Proteomes" id="UP000242444"/>
    </source>
</evidence>
<sequence>MITSRWGTPIEVHEAREAEQRALLDLLGSLTAAQWSAPTACTGWTVHDLVTHLLGVQLSTLSRHRDGHRPDSPAAGETLPAFIDRINAEWVGAVRRVSPRVLATLLADTSREVGDYWRSVRPHAEGEPVTWAGREPAPRWLDAAREYTEYWVHQQQIRAATGARPLDEPSLRDPVVDTFMRALPVALEGIGAPEGTMAGYRITGLDREWTVVREDAGWRFAEHGDAVGLAAVVCTDPDTFWRLATRNATVDSLRDKVDVEGDPDLCTAMLGMVSIIVSGTA</sequence>
<feature type="domain" description="Mycothiol-dependent maleylpyruvate isomerase metal-binding" evidence="1">
    <location>
        <begin position="18"/>
        <end position="157"/>
    </location>
</feature>
<dbReference type="NCBIfam" id="TIGR03083">
    <property type="entry name" value="maleylpyruvate isomerase family mycothiol-dependent enzyme"/>
    <property type="match status" value="1"/>
</dbReference>
<keyword evidence="3" id="KW-1185">Reference proteome</keyword>
<accession>A0A263D0A8</accession>
<proteinExistence type="predicted"/>
<dbReference type="EMBL" id="NKYE01000016">
    <property type="protein sequence ID" value="OZM70976.1"/>
    <property type="molecule type" value="Genomic_DNA"/>
</dbReference>
<dbReference type="RefSeq" id="WP_094864914.1">
    <property type="nucleotide sequence ID" value="NZ_NKYE01000016.1"/>
</dbReference>
<dbReference type="SUPFAM" id="SSF109854">
    <property type="entry name" value="DinB/YfiT-like putative metalloenzymes"/>
    <property type="match status" value="1"/>
</dbReference>
<dbReference type="Proteomes" id="UP000242444">
    <property type="component" value="Unassembled WGS sequence"/>
</dbReference>
<gene>
    <name evidence="2" type="ORF">CFN78_22770</name>
</gene>
<dbReference type="Pfam" id="PF11716">
    <property type="entry name" value="MDMPI_N"/>
    <property type="match status" value="1"/>
</dbReference>
<dbReference type="InterPro" id="IPR024344">
    <property type="entry name" value="MDMPI_metal-binding"/>
</dbReference>
<dbReference type="GO" id="GO:0046872">
    <property type="term" value="F:metal ion binding"/>
    <property type="evidence" value="ECO:0007669"/>
    <property type="project" value="InterPro"/>
</dbReference>
<comment type="caution">
    <text evidence="2">The sequence shown here is derived from an EMBL/GenBank/DDBJ whole genome shotgun (WGS) entry which is preliminary data.</text>
</comment>
<dbReference type="OrthoDB" id="154293at2"/>
<name>A0A263D0A8_9PSEU</name>
<dbReference type="InParanoid" id="A0A263D0A8"/>